<keyword evidence="7" id="KW-1185">Reference proteome</keyword>
<feature type="domain" description="Ubiquitin-like protease family profile" evidence="5">
    <location>
        <begin position="24"/>
        <end position="154"/>
    </location>
</feature>
<evidence type="ECO:0000256" key="4">
    <source>
        <dbReference type="ARBA" id="ARBA00022807"/>
    </source>
</evidence>
<dbReference type="InterPro" id="IPR038765">
    <property type="entry name" value="Papain-like_cys_pep_sf"/>
</dbReference>
<dbReference type="PANTHER" id="PTHR12606">
    <property type="entry name" value="SENTRIN/SUMO-SPECIFIC PROTEASE"/>
    <property type="match status" value="1"/>
</dbReference>
<keyword evidence="3" id="KW-0378">Hydrolase</keyword>
<reference evidence="6" key="2">
    <citation type="submission" date="2025-09" db="UniProtKB">
        <authorList>
            <consortium name="Ensembl"/>
        </authorList>
    </citation>
    <scope>IDENTIFICATION</scope>
</reference>
<dbReference type="GO" id="GO:0005634">
    <property type="term" value="C:nucleus"/>
    <property type="evidence" value="ECO:0007669"/>
    <property type="project" value="TreeGrafter"/>
</dbReference>
<dbReference type="GO" id="GO:0006508">
    <property type="term" value="P:proteolysis"/>
    <property type="evidence" value="ECO:0007669"/>
    <property type="project" value="UniProtKB-KW"/>
</dbReference>
<sequence length="184" mass="21167">MTSEVKDILALQDPKLVISKAFKLCITQGDLATLKEGCWLNDKVIDFYLSLLMKRNRNQLGTVKNWTKTQDVFLFDLLFVPLHLGMHWALAVIDFKSQTIQCYDSMGQRHDDICHMFLSRKDASWRLPGGPSAIPKWVNGNDCGVFVCKYADFLSQGKPLTFRPCDIPLFRKVMIWEIIPQKIL</sequence>
<dbReference type="Proteomes" id="UP000694427">
    <property type="component" value="Unplaced"/>
</dbReference>
<dbReference type="PROSITE" id="PS50600">
    <property type="entry name" value="ULP_PROTEASE"/>
    <property type="match status" value="1"/>
</dbReference>
<proteinExistence type="inferred from homology"/>
<protein>
    <recommendedName>
        <fullName evidence="5">Ubiquitin-like protease family profile domain-containing protein</fullName>
    </recommendedName>
</protein>
<accession>A0A8C1PG18</accession>
<dbReference type="SUPFAM" id="SSF54001">
    <property type="entry name" value="Cysteine proteinases"/>
    <property type="match status" value="1"/>
</dbReference>
<evidence type="ECO:0000313" key="6">
    <source>
        <dbReference type="Ensembl" id="ENSCCRP00010106508.1"/>
    </source>
</evidence>
<evidence type="ECO:0000256" key="3">
    <source>
        <dbReference type="ARBA" id="ARBA00022801"/>
    </source>
</evidence>
<dbReference type="AlphaFoldDB" id="A0A8C1PG18"/>
<dbReference type="Ensembl" id="ENSCCRT00010118402.1">
    <property type="protein sequence ID" value="ENSCCRP00010106508.1"/>
    <property type="gene ID" value="ENSCCRG00010046950.1"/>
</dbReference>
<reference evidence="6" key="1">
    <citation type="submission" date="2025-08" db="UniProtKB">
        <authorList>
            <consortium name="Ensembl"/>
        </authorList>
    </citation>
    <scope>IDENTIFICATION</scope>
</reference>
<evidence type="ECO:0000256" key="2">
    <source>
        <dbReference type="ARBA" id="ARBA00022670"/>
    </source>
</evidence>
<evidence type="ECO:0000259" key="5">
    <source>
        <dbReference type="PROSITE" id="PS50600"/>
    </source>
</evidence>
<keyword evidence="2" id="KW-0645">Protease</keyword>
<dbReference type="InterPro" id="IPR003653">
    <property type="entry name" value="Peptidase_C48_C"/>
</dbReference>
<evidence type="ECO:0000313" key="7">
    <source>
        <dbReference type="Proteomes" id="UP000694427"/>
    </source>
</evidence>
<dbReference type="Gene3D" id="3.40.395.10">
    <property type="entry name" value="Adenoviral Proteinase, Chain A"/>
    <property type="match status" value="1"/>
</dbReference>
<dbReference type="GO" id="GO:0016926">
    <property type="term" value="P:protein desumoylation"/>
    <property type="evidence" value="ECO:0007669"/>
    <property type="project" value="TreeGrafter"/>
</dbReference>
<dbReference type="GO" id="GO:0016929">
    <property type="term" value="F:deSUMOylase activity"/>
    <property type="evidence" value="ECO:0007669"/>
    <property type="project" value="TreeGrafter"/>
</dbReference>
<keyword evidence="4" id="KW-0788">Thiol protease</keyword>
<name>A0A8C1PG18_CYPCA</name>
<dbReference type="PANTHER" id="PTHR12606:SF11">
    <property type="entry name" value="SENTRIN-SPECIFIC PROTEASE 2"/>
    <property type="match status" value="1"/>
</dbReference>
<organism evidence="6 7">
    <name type="scientific">Cyprinus carpio</name>
    <name type="common">Common carp</name>
    <dbReference type="NCBI Taxonomy" id="7962"/>
    <lineage>
        <taxon>Eukaryota</taxon>
        <taxon>Metazoa</taxon>
        <taxon>Chordata</taxon>
        <taxon>Craniata</taxon>
        <taxon>Vertebrata</taxon>
        <taxon>Euteleostomi</taxon>
        <taxon>Actinopterygii</taxon>
        <taxon>Neopterygii</taxon>
        <taxon>Teleostei</taxon>
        <taxon>Ostariophysi</taxon>
        <taxon>Cypriniformes</taxon>
        <taxon>Cyprinidae</taxon>
        <taxon>Cyprininae</taxon>
        <taxon>Cyprinus</taxon>
    </lineage>
</organism>
<comment type="similarity">
    <text evidence="1">Belongs to the peptidase C48 family.</text>
</comment>
<dbReference type="Pfam" id="PF02902">
    <property type="entry name" value="Peptidase_C48"/>
    <property type="match status" value="2"/>
</dbReference>
<evidence type="ECO:0000256" key="1">
    <source>
        <dbReference type="ARBA" id="ARBA00005234"/>
    </source>
</evidence>